<keyword evidence="7 11" id="KW-0378">Hydrolase</keyword>
<dbReference type="STRING" id="1284197.S8A9T7"/>
<gene>
    <name evidence="13" type="ORF">H072_6549</name>
</gene>
<evidence type="ECO:0000256" key="5">
    <source>
        <dbReference type="ARBA" id="ARBA00022525"/>
    </source>
</evidence>
<dbReference type="GO" id="GO:0045490">
    <property type="term" value="P:pectin catabolic process"/>
    <property type="evidence" value="ECO:0007669"/>
    <property type="project" value="UniProtKB-UniRule"/>
</dbReference>
<evidence type="ECO:0000256" key="10">
    <source>
        <dbReference type="PROSITE-ProRule" id="PRU10040"/>
    </source>
</evidence>
<dbReference type="OMA" id="CQFSGYQ"/>
<comment type="similarity">
    <text evidence="3">Belongs to the pectinesterase family.</text>
</comment>
<evidence type="ECO:0000256" key="8">
    <source>
        <dbReference type="ARBA" id="ARBA00023085"/>
    </source>
</evidence>
<dbReference type="SUPFAM" id="SSF51126">
    <property type="entry name" value="Pectin lyase-like"/>
    <property type="match status" value="1"/>
</dbReference>
<keyword evidence="8 11" id="KW-0063">Aspartyl esterase</keyword>
<keyword evidence="5 11" id="KW-0964">Secreted</keyword>
<evidence type="ECO:0000256" key="1">
    <source>
        <dbReference type="ARBA" id="ARBA00004613"/>
    </source>
</evidence>
<proteinExistence type="inferred from homology"/>
<comment type="pathway">
    <text evidence="2 11">Glycan metabolism; pectin degradation; 2-dehydro-3-deoxy-D-gluconate from pectin: step 1/5.</text>
</comment>
<dbReference type="InterPro" id="IPR000070">
    <property type="entry name" value="Pectinesterase_cat"/>
</dbReference>
<sequence length="319" mass="33862">MRLRKAIILLSTTLSYVKAVSRTSAPAGCLVVGGSGGYTGFNAAFLGLGSGSASSSACIFVNPGTYAEQITVSYKGNLTLYGYTTDTGSYKNNQVVLTHTLGSYDAGSLDASATANFKSNNVKVYNINFVNGYTGGQAVAVVATGTRQGFYGCGFKSYQDTLYAKSGTQYYSNCNVIGAVDYIFGAASAWFGECSIQFAGGGYITASSRGEVDSPVWYAFDHCTISAVSGVTMTNNGYLGRPWRQYARVIFQYCSLPSFINPAGWTTLYAGATPLFYEYQNTGAGSGTSQRLYESSISAAVSKTTVLGSDWGSWIDRTY</sequence>
<evidence type="ECO:0000256" key="6">
    <source>
        <dbReference type="ARBA" id="ARBA00022729"/>
    </source>
</evidence>
<dbReference type="InterPro" id="IPR012334">
    <property type="entry name" value="Pectin_lyas_fold"/>
</dbReference>
<dbReference type="InterPro" id="IPR033131">
    <property type="entry name" value="Pectinesterase_Asp_AS"/>
</dbReference>
<feature type="active site" evidence="10">
    <location>
        <position position="181"/>
    </location>
</feature>
<name>S8A9T7_DACHA</name>
<dbReference type="FunFam" id="2.160.20.10:FF:000014">
    <property type="entry name" value="Pectinesterase"/>
    <property type="match status" value="1"/>
</dbReference>
<dbReference type="eggNOG" id="ENOG502QT6U">
    <property type="taxonomic scope" value="Eukaryota"/>
</dbReference>
<dbReference type="GO" id="GO:0030599">
    <property type="term" value="F:pectinesterase activity"/>
    <property type="evidence" value="ECO:0007669"/>
    <property type="project" value="UniProtKB-UniRule"/>
</dbReference>
<dbReference type="OrthoDB" id="2019149at2759"/>
<evidence type="ECO:0000256" key="9">
    <source>
        <dbReference type="ARBA" id="ARBA00047928"/>
    </source>
</evidence>
<comment type="catalytic activity">
    <reaction evidence="9 11">
        <text>[(1-&gt;4)-alpha-D-galacturonosyl methyl ester](n) + n H2O = [(1-&gt;4)-alpha-D-galacturonosyl](n) + n methanol + n H(+)</text>
        <dbReference type="Rhea" id="RHEA:22380"/>
        <dbReference type="Rhea" id="RHEA-COMP:14570"/>
        <dbReference type="Rhea" id="RHEA-COMP:14573"/>
        <dbReference type="ChEBI" id="CHEBI:15377"/>
        <dbReference type="ChEBI" id="CHEBI:15378"/>
        <dbReference type="ChEBI" id="CHEBI:17790"/>
        <dbReference type="ChEBI" id="CHEBI:140522"/>
        <dbReference type="ChEBI" id="CHEBI:140523"/>
        <dbReference type="EC" id="3.1.1.11"/>
    </reaction>
</comment>
<protein>
    <recommendedName>
        <fullName evidence="4 11">Pectinesterase</fullName>
        <ecNumber evidence="4 11">3.1.1.11</ecNumber>
    </recommendedName>
</protein>
<dbReference type="GO" id="GO:0005576">
    <property type="term" value="C:extracellular region"/>
    <property type="evidence" value="ECO:0007669"/>
    <property type="project" value="UniProtKB-SubCell"/>
</dbReference>
<evidence type="ECO:0000256" key="2">
    <source>
        <dbReference type="ARBA" id="ARBA00005184"/>
    </source>
</evidence>
<dbReference type="InterPro" id="IPR011050">
    <property type="entry name" value="Pectin_lyase_fold/virulence"/>
</dbReference>
<evidence type="ECO:0000259" key="12">
    <source>
        <dbReference type="Pfam" id="PF01095"/>
    </source>
</evidence>
<dbReference type="GO" id="GO:0042545">
    <property type="term" value="P:cell wall modification"/>
    <property type="evidence" value="ECO:0007669"/>
    <property type="project" value="UniProtKB-UniRule"/>
</dbReference>
<dbReference type="EC" id="3.1.1.11" evidence="4 11"/>
<comment type="caution">
    <text evidence="13">The sequence shown here is derived from an EMBL/GenBank/DDBJ whole genome shotgun (WGS) entry which is preliminary data.</text>
</comment>
<keyword evidence="11" id="KW-0961">Cell wall biogenesis/degradation</keyword>
<dbReference type="PANTHER" id="PTHR31321">
    <property type="entry name" value="ACYL-COA THIOESTER HYDROLASE YBHC-RELATED"/>
    <property type="match status" value="1"/>
</dbReference>
<dbReference type="PROSITE" id="PS00503">
    <property type="entry name" value="PECTINESTERASE_2"/>
    <property type="match status" value="1"/>
</dbReference>
<dbReference type="EMBL" id="AQGS01000461">
    <property type="protein sequence ID" value="EPS39664.1"/>
    <property type="molecule type" value="Genomic_DNA"/>
</dbReference>
<dbReference type="PANTHER" id="PTHR31321:SF57">
    <property type="entry name" value="PECTINESTERASE 53-RELATED"/>
    <property type="match status" value="1"/>
</dbReference>
<dbReference type="AlphaFoldDB" id="S8A9T7"/>
<reference evidence="13 14" key="1">
    <citation type="journal article" date="2013" name="PLoS Genet.">
        <title>Genomic mechanisms accounting for the adaptation to parasitism in nematode-trapping fungi.</title>
        <authorList>
            <person name="Meerupati T."/>
            <person name="Andersson K.M."/>
            <person name="Friman E."/>
            <person name="Kumar D."/>
            <person name="Tunlid A."/>
            <person name="Ahren D."/>
        </authorList>
    </citation>
    <scope>NUCLEOTIDE SEQUENCE [LARGE SCALE GENOMIC DNA]</scope>
    <source>
        <strain evidence="13 14">CBS 200.50</strain>
    </source>
</reference>
<comment type="function">
    <text evidence="11">Involved in maceration and soft-rotting of plant tissue.</text>
</comment>
<keyword evidence="6 11" id="KW-0732">Signal</keyword>
<evidence type="ECO:0000256" key="3">
    <source>
        <dbReference type="ARBA" id="ARBA00008891"/>
    </source>
</evidence>
<dbReference type="UniPathway" id="UPA00545">
    <property type="reaction ID" value="UER00823"/>
</dbReference>
<dbReference type="Proteomes" id="UP000015100">
    <property type="component" value="Unassembled WGS sequence"/>
</dbReference>
<evidence type="ECO:0000313" key="14">
    <source>
        <dbReference type="Proteomes" id="UP000015100"/>
    </source>
</evidence>
<reference evidence="14" key="2">
    <citation type="submission" date="2013-04" db="EMBL/GenBank/DDBJ databases">
        <title>Genomic mechanisms accounting for the adaptation to parasitism in nematode-trapping fungi.</title>
        <authorList>
            <person name="Ahren D.G."/>
        </authorList>
    </citation>
    <scope>NUCLEOTIDE SEQUENCE [LARGE SCALE GENOMIC DNA]</scope>
    <source>
        <strain evidence="14">CBS 200.50</strain>
    </source>
</reference>
<evidence type="ECO:0000256" key="11">
    <source>
        <dbReference type="RuleBase" id="RU000589"/>
    </source>
</evidence>
<organism evidence="13 14">
    <name type="scientific">Dactylellina haptotyla (strain CBS 200.50)</name>
    <name type="common">Nematode-trapping fungus</name>
    <name type="synonym">Monacrosporium haptotylum</name>
    <dbReference type="NCBI Taxonomy" id="1284197"/>
    <lineage>
        <taxon>Eukaryota</taxon>
        <taxon>Fungi</taxon>
        <taxon>Dikarya</taxon>
        <taxon>Ascomycota</taxon>
        <taxon>Pezizomycotina</taxon>
        <taxon>Orbiliomycetes</taxon>
        <taxon>Orbiliales</taxon>
        <taxon>Orbiliaceae</taxon>
        <taxon>Dactylellina</taxon>
    </lineage>
</organism>
<dbReference type="Gene3D" id="2.160.20.10">
    <property type="entry name" value="Single-stranded right-handed beta-helix, Pectin lyase-like"/>
    <property type="match status" value="1"/>
</dbReference>
<dbReference type="Pfam" id="PF01095">
    <property type="entry name" value="Pectinesterase"/>
    <property type="match status" value="1"/>
</dbReference>
<accession>S8A9T7</accession>
<evidence type="ECO:0000256" key="7">
    <source>
        <dbReference type="ARBA" id="ARBA00022801"/>
    </source>
</evidence>
<keyword evidence="14" id="KW-1185">Reference proteome</keyword>
<comment type="subcellular location">
    <subcellularLocation>
        <location evidence="1 11">Secreted</location>
    </subcellularLocation>
</comment>
<feature type="signal peptide" evidence="11">
    <location>
        <begin position="1"/>
        <end position="19"/>
    </location>
</feature>
<feature type="chain" id="PRO_5005146671" description="Pectinesterase" evidence="11">
    <location>
        <begin position="20"/>
        <end position="319"/>
    </location>
</feature>
<evidence type="ECO:0000256" key="4">
    <source>
        <dbReference type="ARBA" id="ARBA00013229"/>
    </source>
</evidence>
<feature type="domain" description="Pectinesterase catalytic" evidence="12">
    <location>
        <begin position="34"/>
        <end position="304"/>
    </location>
</feature>
<evidence type="ECO:0000313" key="13">
    <source>
        <dbReference type="EMBL" id="EPS39664.1"/>
    </source>
</evidence>
<dbReference type="HOGENOM" id="CLU_012243_1_2_1"/>